<dbReference type="EMBL" id="BMAW01001808">
    <property type="protein sequence ID" value="GFS75724.1"/>
    <property type="molecule type" value="Genomic_DNA"/>
</dbReference>
<organism evidence="4 5">
    <name type="scientific">Nephila pilipes</name>
    <name type="common">Giant wood spider</name>
    <name type="synonym">Nephila maculata</name>
    <dbReference type="NCBI Taxonomy" id="299642"/>
    <lineage>
        <taxon>Eukaryota</taxon>
        <taxon>Metazoa</taxon>
        <taxon>Ecdysozoa</taxon>
        <taxon>Arthropoda</taxon>
        <taxon>Chelicerata</taxon>
        <taxon>Arachnida</taxon>
        <taxon>Araneae</taxon>
        <taxon>Araneomorphae</taxon>
        <taxon>Entelegynae</taxon>
        <taxon>Araneoidea</taxon>
        <taxon>Nephilidae</taxon>
        <taxon>Nephila</taxon>
    </lineage>
</organism>
<sequence>MFEDVSRLRVHVLNHKPNTKRRKALEAIDSVCHSTATPKKVPTIHTSQPPAQTQLFDKFKSVFPEIFNEEDNFVPVTSTPKLQQSPLILQTLPSPPSVRALSPLQEDVISTLNQIVSSVSKYIEKSSSICANNSSQSLSQSFKSSRISSQLPAVSLSLSPSASPELQTDFTNNNPNLSTSNYHCSEIEVTEQISSTETSDYSKKEPCNITIFDEIEHLIQSFSNSPDERHSPDILELILPSSQESMDEALQVLPDNPICGETDFNFLKRVSPPLNGPPKNPAFSKTSYAQAVKNVLARCPFCEKKFYSQMTCNEHIEDIHRSEHIIVSESQNCKNSSSSSSSFKPKLQISKNSSSTAITSNSSKLQDPLKNQTTPASNSKFINPRALFKKPSASSVPAKSFSLLKTQKSSDPKDCPRKIVKIKDPPKKNITPAFMPVLPDYKFFCRHCNDYFPSNLSLTDHLRNSHSITVKTFNSSFRSKTINISPNSPPAPSTVDTQIKGDDVVVPHIEDHEDLLPPLTAALKNFYVPDPNNISSKIPPSPVVRPNIARTISSSTVTDSPASTSEPTIDTTEVDIHQPASSSASPSPPRNCNLCDFVAKNRKGLKLHFFRKHKYKQIPSNVSSNKDPDQIAILPSSQSASSKKSEDPFDSPTVNVGTLGPDVIKKKVTFQVPPNSDSQDFIENVNLPFKMKNKDPPVTNRVQMETVFGTKYWFRTNTSIKKHLNVFHKQKPKKVLYCCSVCDSSISKNPAKHSCLMGNLILPTVINDENVWECHLCENFSASPELEKNNHLAAHRKEEIKNKSPPLIIPPSSKMMKKKRFQKILKNSDGYPGDLPLATPLQEDNSSPGQEPDRVLHQKIDVESISILDSFSEPLDAILEVDDIDDAFPKFEKLLADLSSVIQEHFNLFKTISTQSKKPLASGASFKAFDPKNAQAVQKLYKWNRRRCIRNIVNPNFSRCPAPKENIFNYFKNSWAPPNSKYNLPLTPKLDLPPVIDFLTPETIASCLQGCENSAPGPDLITYHHWKASDPRCFILAKNFNICLKFKSIPSEWKSSNCILIPKKGDTALLENWRPITLSNTIYKLFSKCLARRLQDWCEMHEVLSPCQKGFTPFDGVIEHNFVIGQHLESARRNHSQSFLVWLDISNAFESVPHEIIFSAMANAGIDSEFIDLTRNMYTESSTKIFSNEGSTDPIPISCGVKQGSSWLSGGPTLHHLIELVASPFCVCGLVAASAVGSPAVSGLSLAVRSGVASCCRCCRCVRLWLLPLLSRRFAAAVSGPAFPVPAACLLLGAVRSCCSLFR</sequence>
<feature type="domain" description="C2H2-type" evidence="3">
    <location>
        <begin position="443"/>
        <end position="467"/>
    </location>
</feature>
<feature type="compositionally biased region" description="Basic and acidic residues" evidence="2">
    <location>
        <begin position="408"/>
        <end position="420"/>
    </location>
</feature>
<dbReference type="SUPFAM" id="SSF56672">
    <property type="entry name" value="DNA/RNA polymerases"/>
    <property type="match status" value="1"/>
</dbReference>
<comment type="caution">
    <text evidence="4">The sequence shown here is derived from an EMBL/GenBank/DDBJ whole genome shotgun (WGS) entry which is preliminary data.</text>
</comment>
<dbReference type="GO" id="GO:0071897">
    <property type="term" value="P:DNA biosynthetic process"/>
    <property type="evidence" value="ECO:0007669"/>
    <property type="project" value="UniProtKB-ARBA"/>
</dbReference>
<dbReference type="PANTHER" id="PTHR19446">
    <property type="entry name" value="REVERSE TRANSCRIPTASES"/>
    <property type="match status" value="1"/>
</dbReference>
<feature type="compositionally biased region" description="Polar residues" evidence="2">
    <location>
        <begin position="369"/>
        <end position="381"/>
    </location>
</feature>
<dbReference type="PROSITE" id="PS50157">
    <property type="entry name" value="ZINC_FINGER_C2H2_2"/>
    <property type="match status" value="1"/>
</dbReference>
<feature type="region of interest" description="Disordered" evidence="2">
    <location>
        <begin position="354"/>
        <end position="381"/>
    </location>
</feature>
<feature type="compositionally biased region" description="Low complexity" evidence="2">
    <location>
        <begin position="354"/>
        <end position="364"/>
    </location>
</feature>
<dbReference type="InterPro" id="IPR043502">
    <property type="entry name" value="DNA/RNA_pol_sf"/>
</dbReference>
<keyword evidence="1" id="KW-0479">Metal-binding</keyword>
<dbReference type="PROSITE" id="PS00028">
    <property type="entry name" value="ZINC_FINGER_C2H2_1"/>
    <property type="match status" value="2"/>
</dbReference>
<accession>A0A8X6MSL0</accession>
<dbReference type="OrthoDB" id="7687051at2759"/>
<keyword evidence="1" id="KW-0863">Zinc-finger</keyword>
<reference evidence="4" key="1">
    <citation type="submission" date="2020-08" db="EMBL/GenBank/DDBJ databases">
        <title>Multicomponent nature underlies the extraordinary mechanical properties of spider dragline silk.</title>
        <authorList>
            <person name="Kono N."/>
            <person name="Nakamura H."/>
            <person name="Mori M."/>
            <person name="Yoshida Y."/>
            <person name="Ohtoshi R."/>
            <person name="Malay A.D."/>
            <person name="Moran D.A.P."/>
            <person name="Tomita M."/>
            <person name="Numata K."/>
            <person name="Arakawa K."/>
        </authorList>
    </citation>
    <scope>NUCLEOTIDE SEQUENCE</scope>
</reference>
<gene>
    <name evidence="4" type="primary">pol_2507</name>
    <name evidence="4" type="ORF">NPIL_190891</name>
</gene>
<dbReference type="GO" id="GO:0008270">
    <property type="term" value="F:zinc ion binding"/>
    <property type="evidence" value="ECO:0007669"/>
    <property type="project" value="UniProtKB-KW"/>
</dbReference>
<name>A0A8X6MSL0_NEPPI</name>
<keyword evidence="5" id="KW-1185">Reference proteome</keyword>
<evidence type="ECO:0000256" key="2">
    <source>
        <dbReference type="SAM" id="MobiDB-lite"/>
    </source>
</evidence>
<dbReference type="SMART" id="SM00355">
    <property type="entry name" value="ZnF_C2H2"/>
    <property type="match status" value="4"/>
</dbReference>
<feature type="region of interest" description="Disordered" evidence="2">
    <location>
        <begin position="399"/>
        <end position="420"/>
    </location>
</feature>
<dbReference type="Pfam" id="PF00078">
    <property type="entry name" value="RVT_1"/>
    <property type="match status" value="1"/>
</dbReference>
<dbReference type="InterPro" id="IPR013087">
    <property type="entry name" value="Znf_C2H2_type"/>
</dbReference>
<evidence type="ECO:0000313" key="4">
    <source>
        <dbReference type="EMBL" id="GFS75724.1"/>
    </source>
</evidence>
<proteinExistence type="predicted"/>
<evidence type="ECO:0000259" key="3">
    <source>
        <dbReference type="PROSITE" id="PS50157"/>
    </source>
</evidence>
<dbReference type="InterPro" id="IPR000477">
    <property type="entry name" value="RT_dom"/>
</dbReference>
<feature type="region of interest" description="Disordered" evidence="2">
    <location>
        <begin position="619"/>
        <end position="656"/>
    </location>
</feature>
<feature type="region of interest" description="Disordered" evidence="2">
    <location>
        <begin position="827"/>
        <end position="853"/>
    </location>
</feature>
<dbReference type="Proteomes" id="UP000887013">
    <property type="component" value="Unassembled WGS sequence"/>
</dbReference>
<keyword evidence="1" id="KW-0862">Zinc</keyword>
<protein>
    <submittedName>
        <fullName evidence="4">Retrovirus-related Pol polyprotein from type-2 retrotransposable element R2DM</fullName>
    </submittedName>
</protein>
<dbReference type="CDD" id="cd01650">
    <property type="entry name" value="RT_nLTR_like"/>
    <property type="match status" value="1"/>
</dbReference>
<evidence type="ECO:0000256" key="1">
    <source>
        <dbReference type="PROSITE-ProRule" id="PRU00042"/>
    </source>
</evidence>
<evidence type="ECO:0000313" key="5">
    <source>
        <dbReference type="Proteomes" id="UP000887013"/>
    </source>
</evidence>